<dbReference type="HAMAP" id="MF_00956">
    <property type="entry name" value="GDP_fucose_synth"/>
    <property type="match status" value="1"/>
</dbReference>
<sequence length="309" mass="34997">MISKTIFVAGGTGFLGKSLIKKLQKKKKFNIITTSLSLGTDFRDFNQTLEYFKKNKPDIAIHSAAYIGGIKFGLDHAGEVYFNNILISTNLIEAARLTGTELFISPIANCAYPDVVNKDFKETEFWNGALHPSVMVYGMVRKAQWSQTWAYTKQYGMKFINLVLPNMYGPGDYFDAERSHALGALLMKITNAKKKNLPEVVVWGTGKPVREWLYVDDGAEALIRALDINYYVDPINIGIGRGISIKYLAQLIKRIVGYKGKLIFDKTKPDGAPYKVMDVSLCRKIFRWLPKTELTEGVEKTYKWYLSNQ</sequence>
<name>A0A1F7HHM3_9BACT</name>
<dbReference type="Proteomes" id="UP000177199">
    <property type="component" value="Unassembled WGS sequence"/>
</dbReference>
<comment type="caution">
    <text evidence="5">Lacks conserved residue(s) required for the propagation of feature annotation.</text>
</comment>
<evidence type="ECO:0000256" key="4">
    <source>
        <dbReference type="ARBA" id="ARBA00023235"/>
    </source>
</evidence>
<evidence type="ECO:0000256" key="2">
    <source>
        <dbReference type="ARBA" id="ARBA00022857"/>
    </source>
</evidence>
<feature type="active site" description="Proton donor/acceptor" evidence="5">
    <location>
        <position position="137"/>
    </location>
</feature>
<dbReference type="Gene3D" id="3.40.50.720">
    <property type="entry name" value="NAD(P)-binding Rossmann-like Domain"/>
    <property type="match status" value="1"/>
</dbReference>
<feature type="binding site" evidence="5">
    <location>
        <position position="203"/>
    </location>
    <ligand>
        <name>substrate</name>
    </ligand>
</feature>
<protein>
    <recommendedName>
        <fullName evidence="5">GDP-L-fucose synthase</fullName>
        <ecNumber evidence="5">1.1.1.271</ecNumber>
    </recommendedName>
    <alternativeName>
        <fullName evidence="5">GDP-4-keto-6-deoxy-D-mannose-3,5-epimerase-4-reductase</fullName>
    </alternativeName>
</protein>
<proteinExistence type="inferred from homology"/>
<dbReference type="GO" id="GO:0042351">
    <property type="term" value="P:'de novo' GDP-L-fucose biosynthetic process"/>
    <property type="evidence" value="ECO:0007669"/>
    <property type="project" value="UniProtKB-UniRule"/>
</dbReference>
<dbReference type="GO" id="GO:0070401">
    <property type="term" value="F:NADP+ binding"/>
    <property type="evidence" value="ECO:0007669"/>
    <property type="project" value="UniProtKB-UniRule"/>
</dbReference>
<feature type="binding site" evidence="5">
    <location>
        <position position="180"/>
    </location>
    <ligand>
        <name>NADP(+)</name>
        <dbReference type="ChEBI" id="CHEBI:58349"/>
    </ligand>
</feature>
<keyword evidence="5" id="KW-0511">Multifunctional enzyme</keyword>
<feature type="binding site" evidence="5">
    <location>
        <position position="210"/>
    </location>
    <ligand>
        <name>substrate</name>
    </ligand>
</feature>
<evidence type="ECO:0000313" key="8">
    <source>
        <dbReference type="Proteomes" id="UP000177199"/>
    </source>
</evidence>
<dbReference type="Gene3D" id="3.90.25.10">
    <property type="entry name" value="UDP-galactose 4-epimerase, domain 1"/>
    <property type="match status" value="1"/>
</dbReference>
<dbReference type="UniPathway" id="UPA00128">
    <property type="reaction ID" value="UER00191"/>
</dbReference>
<keyword evidence="2 5" id="KW-0521">NADP</keyword>
<keyword evidence="4 5" id="KW-0413">Isomerase</keyword>
<dbReference type="Pfam" id="PF01370">
    <property type="entry name" value="Epimerase"/>
    <property type="match status" value="1"/>
</dbReference>
<keyword evidence="3 5" id="KW-0560">Oxidoreductase</keyword>
<evidence type="ECO:0000256" key="5">
    <source>
        <dbReference type="HAMAP-Rule" id="MF_00956"/>
    </source>
</evidence>
<comment type="caution">
    <text evidence="7">The sequence shown here is derived from an EMBL/GenBank/DDBJ whole genome shotgun (WGS) entry which is preliminary data.</text>
</comment>
<comment type="catalytic activity">
    <reaction evidence="5">
        <text>GDP-beta-L-fucose + NADP(+) = GDP-4-dehydro-alpha-D-rhamnose + NADPH + H(+)</text>
        <dbReference type="Rhea" id="RHEA:18885"/>
        <dbReference type="ChEBI" id="CHEBI:15378"/>
        <dbReference type="ChEBI" id="CHEBI:57273"/>
        <dbReference type="ChEBI" id="CHEBI:57783"/>
        <dbReference type="ChEBI" id="CHEBI:57964"/>
        <dbReference type="ChEBI" id="CHEBI:58349"/>
        <dbReference type="EC" id="1.1.1.271"/>
    </reaction>
</comment>
<dbReference type="SUPFAM" id="SSF51735">
    <property type="entry name" value="NAD(P)-binding Rossmann-fold domains"/>
    <property type="match status" value="1"/>
</dbReference>
<dbReference type="AlphaFoldDB" id="A0A1F7HHM3"/>
<feature type="site" description="Important for catalytic activity" evidence="5">
    <location>
        <position position="110"/>
    </location>
</feature>
<dbReference type="InterPro" id="IPR028614">
    <property type="entry name" value="GDP_fucose/colitose_synth"/>
</dbReference>
<comment type="pathway">
    <text evidence="5">Nucleotide-sugar biosynthesis; GDP-L-fucose biosynthesis via de novo pathway; GDP-L-fucose from GDP-alpha-D-mannose: step 2/2.</text>
</comment>
<dbReference type="GO" id="GO:0016853">
    <property type="term" value="F:isomerase activity"/>
    <property type="evidence" value="ECO:0007669"/>
    <property type="project" value="UniProtKB-KW"/>
</dbReference>
<gene>
    <name evidence="5" type="primary">fcl</name>
    <name evidence="7" type="ORF">A3F29_00535</name>
</gene>
<reference evidence="7 8" key="1">
    <citation type="journal article" date="2016" name="Nat. Commun.">
        <title>Thousands of microbial genomes shed light on interconnected biogeochemical processes in an aquifer system.</title>
        <authorList>
            <person name="Anantharaman K."/>
            <person name="Brown C.T."/>
            <person name="Hug L.A."/>
            <person name="Sharon I."/>
            <person name="Castelle C.J."/>
            <person name="Probst A.J."/>
            <person name="Thomas B.C."/>
            <person name="Singh A."/>
            <person name="Wilkins M.J."/>
            <person name="Karaoz U."/>
            <person name="Brodie E.L."/>
            <person name="Williams K.H."/>
            <person name="Hubbard S.S."/>
            <person name="Banfield J.F."/>
        </authorList>
    </citation>
    <scope>NUCLEOTIDE SEQUENCE [LARGE SCALE GENOMIC DNA]</scope>
</reference>
<feature type="binding site" evidence="5">
    <location>
        <position position="270"/>
    </location>
    <ligand>
        <name>substrate</name>
    </ligand>
</feature>
<dbReference type="PANTHER" id="PTHR43238">
    <property type="entry name" value="GDP-L-FUCOSE SYNTHASE"/>
    <property type="match status" value="1"/>
</dbReference>
<accession>A0A1F7HHM3</accession>
<evidence type="ECO:0000256" key="1">
    <source>
        <dbReference type="ARBA" id="ARBA00005959"/>
    </source>
</evidence>
<dbReference type="GO" id="GO:0050577">
    <property type="term" value="F:GDP-L-fucose synthase activity"/>
    <property type="evidence" value="ECO:0007669"/>
    <property type="project" value="UniProtKB-UniRule"/>
</dbReference>
<dbReference type="EMBL" id="MFZV01000044">
    <property type="protein sequence ID" value="OGK30476.1"/>
    <property type="molecule type" value="Genomic_DNA"/>
</dbReference>
<comment type="similarity">
    <text evidence="1 5">Belongs to the NAD(P)-dependent epimerase/dehydratase family. Fucose synthase subfamily.</text>
</comment>
<feature type="binding site" evidence="5">
    <location>
        <position position="188"/>
    </location>
    <ligand>
        <name>substrate</name>
    </ligand>
</feature>
<dbReference type="InterPro" id="IPR001509">
    <property type="entry name" value="Epimerase_deHydtase"/>
</dbReference>
<evidence type="ECO:0000313" key="7">
    <source>
        <dbReference type="EMBL" id="OGK30476.1"/>
    </source>
</evidence>
<dbReference type="EC" id="1.1.1.271" evidence="5"/>
<evidence type="ECO:0000256" key="3">
    <source>
        <dbReference type="ARBA" id="ARBA00023002"/>
    </source>
</evidence>
<dbReference type="InterPro" id="IPR036291">
    <property type="entry name" value="NAD(P)-bd_dom_sf"/>
</dbReference>
<organism evidence="7 8">
    <name type="scientific">Candidatus Roizmanbacteria bacterium RIFCSPHIGHO2_12_FULL_33_9</name>
    <dbReference type="NCBI Taxonomy" id="1802045"/>
    <lineage>
        <taxon>Bacteria</taxon>
        <taxon>Candidatus Roizmaniibacteriota</taxon>
    </lineage>
</organism>
<comment type="function">
    <text evidence="5">Catalyzes the two-step NADP-dependent conversion of GDP-4-dehydro-6-deoxy-D-mannose to GDP-fucose, involving an epimerase and a reductase reaction.</text>
</comment>
<evidence type="ECO:0000259" key="6">
    <source>
        <dbReference type="Pfam" id="PF01370"/>
    </source>
</evidence>
<feature type="binding site" evidence="5">
    <location>
        <begin position="10"/>
        <end position="16"/>
    </location>
    <ligand>
        <name>NADP(+)</name>
        <dbReference type="ChEBI" id="CHEBI:58349"/>
    </ligand>
</feature>
<feature type="domain" description="NAD-dependent epimerase/dehydratase" evidence="6">
    <location>
        <begin position="6"/>
        <end position="228"/>
    </location>
</feature>
<dbReference type="PANTHER" id="PTHR43238:SF1">
    <property type="entry name" value="GDP-L-FUCOSE SYNTHASE"/>
    <property type="match status" value="1"/>
</dbReference>